<evidence type="ECO:0000256" key="2">
    <source>
        <dbReference type="ARBA" id="ARBA00022490"/>
    </source>
</evidence>
<comment type="pathway">
    <text evidence="9">tRNA modification; tRNA-queuosine biosynthesis.</text>
</comment>
<dbReference type="InterPro" id="IPR013542">
    <property type="entry name" value="QueG_DUF1730"/>
</dbReference>
<feature type="binding site" evidence="9">
    <location>
        <position position="223"/>
    </location>
    <ligand>
        <name>[4Fe-4S] cluster</name>
        <dbReference type="ChEBI" id="CHEBI:49883"/>
        <label>2</label>
    </ligand>
</feature>
<feature type="binding site" evidence="9">
    <location>
        <position position="200"/>
    </location>
    <ligand>
        <name>[4Fe-4S] cluster</name>
        <dbReference type="ChEBI" id="CHEBI:49883"/>
        <label>1</label>
    </ligand>
</feature>
<feature type="binding site" evidence="9">
    <location>
        <position position="290"/>
    </location>
    <ligand>
        <name>tRNA</name>
        <dbReference type="ChEBI" id="CHEBI:17843"/>
    </ligand>
</feature>
<feature type="binding site" evidence="9">
    <location>
        <begin position="249"/>
        <end position="250"/>
    </location>
    <ligand>
        <name>cob(II)alamin</name>
        <dbReference type="ChEBI" id="CHEBI:16304"/>
    </ligand>
</feature>
<feature type="binding site" evidence="9">
    <location>
        <position position="252"/>
    </location>
    <ligand>
        <name>[4Fe-4S] cluster</name>
        <dbReference type="ChEBI" id="CHEBI:49883"/>
        <label>2</label>
    </ligand>
</feature>
<dbReference type="InterPro" id="IPR004453">
    <property type="entry name" value="QueG"/>
</dbReference>
<evidence type="ECO:0000256" key="4">
    <source>
        <dbReference type="ARBA" id="ARBA00022723"/>
    </source>
</evidence>
<comment type="cofactor">
    <cofactor evidence="9">
        <name>cob(II)alamin</name>
        <dbReference type="ChEBI" id="CHEBI:16304"/>
    </cofactor>
</comment>
<evidence type="ECO:0000256" key="7">
    <source>
        <dbReference type="ARBA" id="ARBA00023004"/>
    </source>
</evidence>
<dbReference type="InterPro" id="IPR017900">
    <property type="entry name" value="4Fe4S_Fe_S_CS"/>
</dbReference>
<feature type="binding site" evidence="9">
    <location>
        <position position="66"/>
    </location>
    <ligand>
        <name>cob(II)alamin</name>
        <dbReference type="ChEBI" id="CHEBI:16304"/>
    </ligand>
</feature>
<dbReference type="Pfam" id="PF13484">
    <property type="entry name" value="Fer4_16"/>
    <property type="match status" value="1"/>
</dbReference>
<dbReference type="Proteomes" id="UP001232445">
    <property type="component" value="Unassembled WGS sequence"/>
</dbReference>
<dbReference type="Gene3D" id="1.25.10.10">
    <property type="entry name" value="Leucine-rich Repeat Variant"/>
    <property type="match status" value="1"/>
</dbReference>
<feature type="binding site" evidence="9">
    <location>
        <position position="306"/>
    </location>
    <ligand>
        <name>tRNA</name>
        <dbReference type="ChEBI" id="CHEBI:17843"/>
    </ligand>
</feature>
<feature type="domain" description="4Fe-4S ferredoxin-type" evidence="10">
    <location>
        <begin position="185"/>
        <end position="217"/>
    </location>
</feature>
<evidence type="ECO:0000256" key="3">
    <source>
        <dbReference type="ARBA" id="ARBA00022694"/>
    </source>
</evidence>
<dbReference type="SUPFAM" id="SSF54862">
    <property type="entry name" value="4Fe-4S ferredoxins"/>
    <property type="match status" value="1"/>
</dbReference>
<dbReference type="InterPro" id="IPR016024">
    <property type="entry name" value="ARM-type_fold"/>
</dbReference>
<evidence type="ECO:0000256" key="5">
    <source>
        <dbReference type="ARBA" id="ARBA00022785"/>
    </source>
</evidence>
<dbReference type="NCBIfam" id="TIGR00276">
    <property type="entry name" value="tRNA epoxyqueuosine(34) reductase QueG"/>
    <property type="match status" value="1"/>
</dbReference>
<keyword evidence="7 9" id="KW-0408">Iron</keyword>
<evidence type="ECO:0000259" key="10">
    <source>
        <dbReference type="PROSITE" id="PS51379"/>
    </source>
</evidence>
<dbReference type="PROSITE" id="PS50077">
    <property type="entry name" value="HEAT_REPEAT"/>
    <property type="match status" value="1"/>
</dbReference>
<comment type="subcellular location">
    <subcellularLocation>
        <location evidence="9">Cytoplasm</location>
    </subcellularLocation>
</comment>
<comment type="catalytic activity">
    <reaction evidence="9">
        <text>epoxyqueuosine(34) in tRNA + AH2 = queuosine(34) in tRNA + A + H2O</text>
        <dbReference type="Rhea" id="RHEA:32159"/>
        <dbReference type="Rhea" id="RHEA-COMP:18571"/>
        <dbReference type="Rhea" id="RHEA-COMP:18582"/>
        <dbReference type="ChEBI" id="CHEBI:13193"/>
        <dbReference type="ChEBI" id="CHEBI:15377"/>
        <dbReference type="ChEBI" id="CHEBI:17499"/>
        <dbReference type="ChEBI" id="CHEBI:194431"/>
        <dbReference type="ChEBI" id="CHEBI:194443"/>
        <dbReference type="EC" id="1.17.99.6"/>
    </reaction>
</comment>
<dbReference type="PANTHER" id="PTHR30002">
    <property type="entry name" value="EPOXYQUEUOSINE REDUCTASE"/>
    <property type="match status" value="1"/>
</dbReference>
<dbReference type="InterPro" id="IPR017896">
    <property type="entry name" value="4Fe4S_Fe-S-bd"/>
</dbReference>
<evidence type="ECO:0000313" key="12">
    <source>
        <dbReference type="Proteomes" id="UP001232445"/>
    </source>
</evidence>
<dbReference type="PROSITE" id="PS51379">
    <property type="entry name" value="4FE4S_FER_2"/>
    <property type="match status" value="1"/>
</dbReference>
<feature type="binding site" evidence="9">
    <location>
        <position position="203"/>
    </location>
    <ligand>
        <name>[4Fe-4S] cluster</name>
        <dbReference type="ChEBI" id="CHEBI:49883"/>
        <label>1</label>
    </ligand>
</feature>
<dbReference type="GO" id="GO:0052693">
    <property type="term" value="F:epoxyqueuosine reductase activity"/>
    <property type="evidence" value="ECO:0007669"/>
    <property type="project" value="UniProtKB-EC"/>
</dbReference>
<keyword evidence="2 9" id="KW-0963">Cytoplasm</keyword>
<organism evidence="11 12">
    <name type="scientific">Caldalkalibacillus uzonensis</name>
    <dbReference type="NCBI Taxonomy" id="353224"/>
    <lineage>
        <taxon>Bacteria</taxon>
        <taxon>Bacillati</taxon>
        <taxon>Bacillota</taxon>
        <taxon>Bacilli</taxon>
        <taxon>Bacillales</taxon>
        <taxon>Bacillaceae</taxon>
        <taxon>Caldalkalibacillus</taxon>
    </lineage>
</organism>
<dbReference type="InterPro" id="IPR011989">
    <property type="entry name" value="ARM-like"/>
</dbReference>
<name>A0ABU0CXB7_9BACI</name>
<comment type="cofactor">
    <cofactor evidence="9">
        <name>[4Fe-4S] cluster</name>
        <dbReference type="ChEBI" id="CHEBI:49883"/>
    </cofactor>
    <text evidence="9">Binds 2 [4Fe-4S] clusters per monomer.</text>
</comment>
<comment type="function">
    <text evidence="9">Catalyzes the conversion of epoxyqueuosine (oQ) to queuosine (Q), which is a hypermodified base found in the wobble positions of tRNA(Asp), tRNA(Asn), tRNA(His) and tRNA(Tyr).</text>
</comment>
<comment type="similarity">
    <text evidence="9">Belongs to the QueG family.</text>
</comment>
<sequence length="386" mass="43256">MGLAQTDQNLDLRQLKQEIIDYSRSIGIDKIGFAAADPFAELKQRLIRHRELGYESGFEEPDIEKRTTPTKILPEAQSIIAIALAYPSRLKHPPRSKQGAYRGILCRASWGLDYHHILRDKLQKLESFIKSRVPDAHCESMVDTGALSDRAVAERAGIGWSGKNTAIITKEFGSWVYLGEMLTSIPFEPDQPVTESCGTCNKCIEACPTGALVQGGQLDSNKCIAYLTQVKNFVPLPYREKIGNRLYGCDTCQTVCPHNRKKNFTHHPEMEPDPQVVKPLLKPMLYMSKREFRKTFGPTASAWRGKKPLQRNAIIALGNFKDETAVPELIDLLHNDPRPAIRGTAAWALGKIGTEEGRQALKEAQRLEADQDVLAEVEHALNMFNH</sequence>
<keyword evidence="12" id="KW-1185">Reference proteome</keyword>
<dbReference type="InterPro" id="IPR004155">
    <property type="entry name" value="PBS_lyase_HEAT"/>
</dbReference>
<dbReference type="EC" id="1.17.99.6" evidence="9"/>
<dbReference type="EMBL" id="JAUSUQ010000017">
    <property type="protein sequence ID" value="MDQ0340711.1"/>
    <property type="molecule type" value="Genomic_DNA"/>
</dbReference>
<dbReference type="HAMAP" id="MF_00916">
    <property type="entry name" value="QueG"/>
    <property type="match status" value="1"/>
</dbReference>
<feature type="binding site" evidence="9">
    <location>
        <position position="207"/>
    </location>
    <ligand>
        <name>[4Fe-4S] cluster</name>
        <dbReference type="ChEBI" id="CHEBI:49883"/>
        <label>2</label>
    </ligand>
</feature>
<dbReference type="PANTHER" id="PTHR30002:SF4">
    <property type="entry name" value="EPOXYQUEUOSINE REDUCTASE"/>
    <property type="match status" value="1"/>
</dbReference>
<evidence type="ECO:0000256" key="1">
    <source>
        <dbReference type="ARBA" id="ARBA00022485"/>
    </source>
</evidence>
<dbReference type="Pfam" id="PF13646">
    <property type="entry name" value="HEAT_2"/>
    <property type="match status" value="1"/>
</dbReference>
<feature type="binding site" evidence="9">
    <location>
        <position position="164"/>
    </location>
    <ligand>
        <name>cob(II)alamin</name>
        <dbReference type="ChEBI" id="CHEBI:16304"/>
    </ligand>
</feature>
<keyword evidence="9" id="KW-0846">Cobalamin</keyword>
<reference evidence="11 12" key="1">
    <citation type="submission" date="2023-07" db="EMBL/GenBank/DDBJ databases">
        <title>Genomic Encyclopedia of Type Strains, Phase IV (KMG-IV): sequencing the most valuable type-strain genomes for metagenomic binning, comparative biology and taxonomic classification.</title>
        <authorList>
            <person name="Goeker M."/>
        </authorList>
    </citation>
    <scope>NUCLEOTIDE SEQUENCE [LARGE SCALE GENOMIC DNA]</scope>
    <source>
        <strain evidence="11 12">DSM 17740</strain>
    </source>
</reference>
<evidence type="ECO:0000313" key="11">
    <source>
        <dbReference type="EMBL" id="MDQ0340711.1"/>
    </source>
</evidence>
<protein>
    <recommendedName>
        <fullName evidence="9">Epoxyqueuosine reductase</fullName>
        <ecNumber evidence="9">1.17.99.6</ecNumber>
    </recommendedName>
    <alternativeName>
        <fullName evidence="9">Queuosine biosynthesis protein QueG</fullName>
    </alternativeName>
</protein>
<proteinExistence type="inferred from homology"/>
<feature type="binding site" evidence="9">
    <location>
        <position position="231"/>
    </location>
    <ligand>
        <name>tRNA</name>
        <dbReference type="ChEBI" id="CHEBI:17843"/>
    </ligand>
</feature>
<keyword evidence="9" id="KW-0170">Cobalt</keyword>
<keyword evidence="5 9" id="KW-0671">Queuosine biosynthesis</keyword>
<feature type="binding site" evidence="9">
    <location>
        <position position="167"/>
    </location>
    <ligand>
        <name>cob(II)alamin</name>
        <dbReference type="ChEBI" id="CHEBI:16304"/>
    </ligand>
</feature>
<dbReference type="SUPFAM" id="SSF48371">
    <property type="entry name" value="ARM repeat"/>
    <property type="match status" value="1"/>
</dbReference>
<feature type="binding site" evidence="9">
    <location>
        <position position="161"/>
    </location>
    <ligand>
        <name>cob(II)alamin</name>
        <dbReference type="ChEBI" id="CHEBI:16304"/>
    </ligand>
</feature>
<keyword evidence="3 9" id="KW-0819">tRNA processing</keyword>
<feature type="binding site" evidence="9">
    <location>
        <position position="197"/>
    </location>
    <ligand>
        <name>[4Fe-4S] cluster</name>
        <dbReference type="ChEBI" id="CHEBI:49883"/>
        <label>1</label>
    </ligand>
</feature>
<evidence type="ECO:0000256" key="9">
    <source>
        <dbReference type="HAMAP-Rule" id="MF_00916"/>
    </source>
</evidence>
<feature type="binding site" evidence="9">
    <location>
        <position position="304"/>
    </location>
    <ligand>
        <name>tRNA</name>
        <dbReference type="ChEBI" id="CHEBI:17843"/>
    </ligand>
</feature>
<keyword evidence="4 9" id="KW-0479">Metal-binding</keyword>
<dbReference type="Gene3D" id="3.30.70.20">
    <property type="match status" value="1"/>
</dbReference>
<dbReference type="SMART" id="SM00567">
    <property type="entry name" value="EZ_HEAT"/>
    <property type="match status" value="2"/>
</dbReference>
<feature type="binding site" evidence="9">
    <location>
        <position position="229"/>
    </location>
    <ligand>
        <name>tRNA</name>
        <dbReference type="ChEBI" id="CHEBI:17843"/>
    </ligand>
</feature>
<feature type="binding site" evidence="9">
    <location>
        <position position="249"/>
    </location>
    <ligand>
        <name>[4Fe-4S] cluster</name>
        <dbReference type="ChEBI" id="CHEBI:49883"/>
        <label>2</label>
    </ligand>
</feature>
<feature type="active site" description="Proton donor" evidence="9">
    <location>
        <position position="143"/>
    </location>
</feature>
<evidence type="ECO:0000256" key="6">
    <source>
        <dbReference type="ARBA" id="ARBA00023002"/>
    </source>
</evidence>
<dbReference type="InterPro" id="IPR021133">
    <property type="entry name" value="HEAT_type_2"/>
</dbReference>
<comment type="caution">
    <text evidence="11">The sequence shown here is derived from an EMBL/GenBank/DDBJ whole genome shotgun (WGS) entry which is preliminary data.</text>
</comment>
<feature type="binding site" evidence="9">
    <location>
        <position position="256"/>
    </location>
    <ligand>
        <name>[4Fe-4S] cluster</name>
        <dbReference type="ChEBI" id="CHEBI:49883"/>
        <label>1</label>
    </ligand>
</feature>
<accession>A0ABU0CXB7</accession>
<dbReference type="Pfam" id="PF08331">
    <property type="entry name" value="QueG_DUF1730"/>
    <property type="match status" value="1"/>
</dbReference>
<feature type="binding site" evidence="9">
    <location>
        <position position="178"/>
    </location>
    <ligand>
        <name>cob(II)alamin</name>
        <dbReference type="ChEBI" id="CHEBI:16304"/>
    </ligand>
</feature>
<dbReference type="RefSeq" id="WP_307342817.1">
    <property type="nucleotide sequence ID" value="NZ_JAUSUQ010000017.1"/>
</dbReference>
<feature type="binding site" evidence="9">
    <location>
        <position position="307"/>
    </location>
    <ligand>
        <name>tRNA</name>
        <dbReference type="ChEBI" id="CHEBI:17843"/>
    </ligand>
</feature>
<feature type="binding site" evidence="9">
    <location>
        <position position="106"/>
    </location>
    <ligand>
        <name>cob(II)alamin</name>
        <dbReference type="ChEBI" id="CHEBI:16304"/>
    </ligand>
</feature>
<dbReference type="PROSITE" id="PS00198">
    <property type="entry name" value="4FE4S_FER_1"/>
    <property type="match status" value="1"/>
</dbReference>
<keyword evidence="8 9" id="KW-0411">Iron-sulfur</keyword>
<gene>
    <name evidence="9" type="primary">queG</name>
    <name evidence="11" type="ORF">J2S00_003537</name>
</gene>
<feature type="binding site" evidence="9">
    <location>
        <begin position="148"/>
        <end position="150"/>
    </location>
    <ligand>
        <name>cob(II)alamin</name>
        <dbReference type="ChEBI" id="CHEBI:16304"/>
    </ligand>
</feature>
<keyword evidence="6 9" id="KW-0560">Oxidoreductase</keyword>
<keyword evidence="1 9" id="KW-0004">4Fe-4S</keyword>
<comment type="caution">
    <text evidence="9">Lacks conserved residue(s) required for the propagation of feature annotation.</text>
</comment>
<comment type="subunit">
    <text evidence="9">Monomer.</text>
</comment>
<evidence type="ECO:0000256" key="8">
    <source>
        <dbReference type="ARBA" id="ARBA00023014"/>
    </source>
</evidence>
<feature type="binding site" evidence="9">
    <location>
        <position position="143"/>
    </location>
    <ligand>
        <name>cob(II)alamin</name>
        <dbReference type="ChEBI" id="CHEBI:16304"/>
    </ligand>
</feature>